<keyword evidence="8 9" id="KW-0413">Isomerase</keyword>
<dbReference type="HAMAP" id="MF_00135">
    <property type="entry name" value="PRAI"/>
    <property type="match status" value="1"/>
</dbReference>
<dbReference type="InterPro" id="IPR044643">
    <property type="entry name" value="TrpF_fam"/>
</dbReference>
<evidence type="ECO:0000313" key="12">
    <source>
        <dbReference type="Proteomes" id="UP000013063"/>
    </source>
</evidence>
<evidence type="ECO:0000259" key="10">
    <source>
        <dbReference type="Pfam" id="PF00697"/>
    </source>
</evidence>
<dbReference type="Gene3D" id="3.20.20.70">
    <property type="entry name" value="Aldolase class I"/>
    <property type="match status" value="1"/>
</dbReference>
<comment type="similarity">
    <text evidence="9">Belongs to the TrpF family.</text>
</comment>
<evidence type="ECO:0000256" key="4">
    <source>
        <dbReference type="ARBA" id="ARBA00022272"/>
    </source>
</evidence>
<name>R0EK65_CAUVI</name>
<evidence type="ECO:0000256" key="8">
    <source>
        <dbReference type="ARBA" id="ARBA00023235"/>
    </source>
</evidence>
<dbReference type="InterPro" id="IPR013785">
    <property type="entry name" value="Aldolase_TIM"/>
</dbReference>
<dbReference type="GO" id="GO:0004640">
    <property type="term" value="F:phosphoribosylanthranilate isomerase activity"/>
    <property type="evidence" value="ECO:0007669"/>
    <property type="project" value="UniProtKB-UniRule"/>
</dbReference>
<evidence type="ECO:0000256" key="7">
    <source>
        <dbReference type="ARBA" id="ARBA00023141"/>
    </source>
</evidence>
<dbReference type="Proteomes" id="UP000013063">
    <property type="component" value="Unassembled WGS sequence"/>
</dbReference>
<dbReference type="UniPathway" id="UPA00035">
    <property type="reaction ID" value="UER00042"/>
</dbReference>
<evidence type="ECO:0000313" key="11">
    <source>
        <dbReference type="EMBL" id="ENZ82344.1"/>
    </source>
</evidence>
<dbReference type="CDD" id="cd00405">
    <property type="entry name" value="PRAI"/>
    <property type="match status" value="1"/>
</dbReference>
<dbReference type="NCBIfam" id="NF002295">
    <property type="entry name" value="PRK01222.1-1"/>
    <property type="match status" value="1"/>
</dbReference>
<gene>
    <name evidence="9" type="primary">trpF</name>
    <name evidence="11" type="ORF">OR37_01611</name>
</gene>
<dbReference type="GO" id="GO:0000162">
    <property type="term" value="P:L-tryptophan biosynthetic process"/>
    <property type="evidence" value="ECO:0007669"/>
    <property type="project" value="UniProtKB-UniRule"/>
</dbReference>
<evidence type="ECO:0000256" key="6">
    <source>
        <dbReference type="ARBA" id="ARBA00022822"/>
    </source>
</evidence>
<protein>
    <recommendedName>
        <fullName evidence="4 9">N-(5'-phosphoribosyl)anthranilate isomerase</fullName>
        <shortName evidence="9">PRAI</shortName>
        <ecNumber evidence="3 9">5.3.1.24</ecNumber>
    </recommendedName>
</protein>
<evidence type="ECO:0000256" key="2">
    <source>
        <dbReference type="ARBA" id="ARBA00004664"/>
    </source>
</evidence>
<dbReference type="PANTHER" id="PTHR42894:SF1">
    <property type="entry name" value="N-(5'-PHOSPHORIBOSYL)ANTHRANILATE ISOMERASE"/>
    <property type="match status" value="1"/>
</dbReference>
<evidence type="ECO:0000256" key="9">
    <source>
        <dbReference type="HAMAP-Rule" id="MF_00135"/>
    </source>
</evidence>
<dbReference type="InterPro" id="IPR001240">
    <property type="entry name" value="PRAI_dom"/>
</dbReference>
<dbReference type="PATRIC" id="fig|1292034.3.peg.1595"/>
<dbReference type="EC" id="5.3.1.24" evidence="3 9"/>
<keyword evidence="7 9" id="KW-0057">Aromatic amino acid biosynthesis</keyword>
<dbReference type="RefSeq" id="WP_004617970.1">
    <property type="nucleotide sequence ID" value="NZ_APMP01000007.1"/>
</dbReference>
<evidence type="ECO:0000256" key="3">
    <source>
        <dbReference type="ARBA" id="ARBA00012572"/>
    </source>
</evidence>
<sequence length="220" mass="22916" precursor="true">MTTSSPVGAKICGLSTPESVKAAFDGGAAFLGFVFFEKSPRDVTPETAARLIAPVRGRGVKPVAVTVDPDDALVDRLMATMRPDLIQVHGKETPSRVREIAARAGVGVIKALSVSSSADVDQAQAFDGVVEHLMFDAKPVEGSALPGGTGARFDWGLLAGRRFSRPHFLAGGLDPWNVAEAVQASGTPIVDVSSGVERGPGLKDPALITAFLDAVKRAKD</sequence>
<dbReference type="OrthoDB" id="9796196at2"/>
<dbReference type="EMBL" id="APMP01000007">
    <property type="protein sequence ID" value="ENZ82344.1"/>
    <property type="molecule type" value="Genomic_DNA"/>
</dbReference>
<dbReference type="AlphaFoldDB" id="R0EK65"/>
<feature type="domain" description="N-(5'phosphoribosyl) anthranilate isomerase (PRAI)" evidence="10">
    <location>
        <begin position="9"/>
        <end position="213"/>
    </location>
</feature>
<keyword evidence="12" id="KW-1185">Reference proteome</keyword>
<dbReference type="PANTHER" id="PTHR42894">
    <property type="entry name" value="N-(5'-PHOSPHORIBOSYL)ANTHRANILATE ISOMERASE"/>
    <property type="match status" value="1"/>
</dbReference>
<dbReference type="Pfam" id="PF00697">
    <property type="entry name" value="PRAI"/>
    <property type="match status" value="1"/>
</dbReference>
<dbReference type="SUPFAM" id="SSF51366">
    <property type="entry name" value="Ribulose-phoshate binding barrel"/>
    <property type="match status" value="1"/>
</dbReference>
<dbReference type="STRING" id="1292034.OR37_01611"/>
<keyword evidence="5 9" id="KW-0028">Amino-acid biosynthesis</keyword>
<comment type="catalytic activity">
    <reaction evidence="1 9">
        <text>N-(5-phospho-beta-D-ribosyl)anthranilate = 1-(2-carboxyphenylamino)-1-deoxy-D-ribulose 5-phosphate</text>
        <dbReference type="Rhea" id="RHEA:21540"/>
        <dbReference type="ChEBI" id="CHEBI:18277"/>
        <dbReference type="ChEBI" id="CHEBI:58613"/>
        <dbReference type="EC" id="5.3.1.24"/>
    </reaction>
</comment>
<comment type="pathway">
    <text evidence="2 9">Amino-acid biosynthesis; L-tryptophan biosynthesis; L-tryptophan from chorismate: step 3/5.</text>
</comment>
<reference evidence="11 12" key="1">
    <citation type="journal article" date="2013" name="Genome Announc.">
        <title>Draft Genome Sequence for Caulobacter sp. Strain OR37, a Bacterium Tolerant to Heavy Metals.</title>
        <authorList>
            <person name="Utturkar S.M."/>
            <person name="Bollmann A."/>
            <person name="Brzoska R.M."/>
            <person name="Klingeman D.M."/>
            <person name="Epstein S.E."/>
            <person name="Palumbo A.V."/>
            <person name="Brown S.D."/>
        </authorList>
    </citation>
    <scope>NUCLEOTIDE SEQUENCE [LARGE SCALE GENOMIC DNA]</scope>
    <source>
        <strain evidence="11 12">OR37</strain>
    </source>
</reference>
<dbReference type="eggNOG" id="COG0135">
    <property type="taxonomic scope" value="Bacteria"/>
</dbReference>
<dbReference type="InterPro" id="IPR011060">
    <property type="entry name" value="RibuloseP-bd_barrel"/>
</dbReference>
<accession>R0EK65</accession>
<proteinExistence type="inferred from homology"/>
<evidence type="ECO:0000256" key="1">
    <source>
        <dbReference type="ARBA" id="ARBA00001164"/>
    </source>
</evidence>
<evidence type="ECO:0000256" key="5">
    <source>
        <dbReference type="ARBA" id="ARBA00022605"/>
    </source>
</evidence>
<organism evidence="11 12">
    <name type="scientific">Caulobacter vibrioides OR37</name>
    <dbReference type="NCBI Taxonomy" id="1292034"/>
    <lineage>
        <taxon>Bacteria</taxon>
        <taxon>Pseudomonadati</taxon>
        <taxon>Pseudomonadota</taxon>
        <taxon>Alphaproteobacteria</taxon>
        <taxon>Caulobacterales</taxon>
        <taxon>Caulobacteraceae</taxon>
        <taxon>Caulobacter</taxon>
    </lineage>
</organism>
<keyword evidence="6 9" id="KW-0822">Tryptophan biosynthesis</keyword>
<comment type="caution">
    <text evidence="11">The sequence shown here is derived from an EMBL/GenBank/DDBJ whole genome shotgun (WGS) entry which is preliminary data.</text>
</comment>